<evidence type="ECO:0000313" key="3">
    <source>
        <dbReference type="Proteomes" id="UP000001542"/>
    </source>
</evidence>
<protein>
    <submittedName>
        <fullName evidence="2">Uncharacterized protein</fullName>
    </submittedName>
</protein>
<reference evidence="2" key="1">
    <citation type="submission" date="2006-10" db="EMBL/GenBank/DDBJ databases">
        <authorList>
            <person name="Amadeo P."/>
            <person name="Zhao Q."/>
            <person name="Wortman J."/>
            <person name="Fraser-Liggett C."/>
            <person name="Carlton J."/>
        </authorList>
    </citation>
    <scope>NUCLEOTIDE SEQUENCE</scope>
    <source>
        <strain evidence="2">G3</strain>
    </source>
</reference>
<evidence type="ECO:0000256" key="1">
    <source>
        <dbReference type="SAM" id="Coils"/>
    </source>
</evidence>
<name>A2DQI9_TRIV3</name>
<proteinExistence type="predicted"/>
<feature type="coiled-coil region" evidence="1">
    <location>
        <begin position="250"/>
        <end position="281"/>
    </location>
</feature>
<organism evidence="2 3">
    <name type="scientific">Trichomonas vaginalis (strain ATCC PRA-98 / G3)</name>
    <dbReference type="NCBI Taxonomy" id="412133"/>
    <lineage>
        <taxon>Eukaryota</taxon>
        <taxon>Metamonada</taxon>
        <taxon>Parabasalia</taxon>
        <taxon>Trichomonadida</taxon>
        <taxon>Trichomonadidae</taxon>
        <taxon>Trichomonas</taxon>
    </lineage>
</organism>
<dbReference type="VEuPathDB" id="TrichDB:TVAG_266360"/>
<accession>A2DQI9</accession>
<dbReference type="EMBL" id="DS113232">
    <property type="protein sequence ID" value="EAY17273.1"/>
    <property type="molecule type" value="Genomic_DNA"/>
</dbReference>
<keyword evidence="1" id="KW-0175">Coiled coil</keyword>
<feature type="coiled-coil region" evidence="1">
    <location>
        <begin position="319"/>
        <end position="404"/>
    </location>
</feature>
<dbReference type="SMR" id="A2DQI9"/>
<keyword evidence="3" id="KW-1185">Reference proteome</keyword>
<dbReference type="Proteomes" id="UP000001542">
    <property type="component" value="Unassembled WGS sequence"/>
</dbReference>
<dbReference type="AlphaFoldDB" id="A2DQI9"/>
<reference evidence="2" key="2">
    <citation type="journal article" date="2007" name="Science">
        <title>Draft genome sequence of the sexually transmitted pathogen Trichomonas vaginalis.</title>
        <authorList>
            <person name="Carlton J.M."/>
            <person name="Hirt R.P."/>
            <person name="Silva J.C."/>
            <person name="Delcher A.L."/>
            <person name="Schatz M."/>
            <person name="Zhao Q."/>
            <person name="Wortman J.R."/>
            <person name="Bidwell S.L."/>
            <person name="Alsmark U.C.M."/>
            <person name="Besteiro S."/>
            <person name="Sicheritz-Ponten T."/>
            <person name="Noel C.J."/>
            <person name="Dacks J.B."/>
            <person name="Foster P.G."/>
            <person name="Simillion C."/>
            <person name="Van de Peer Y."/>
            <person name="Miranda-Saavedra D."/>
            <person name="Barton G.J."/>
            <person name="Westrop G.D."/>
            <person name="Mueller S."/>
            <person name="Dessi D."/>
            <person name="Fiori P.L."/>
            <person name="Ren Q."/>
            <person name="Paulsen I."/>
            <person name="Zhang H."/>
            <person name="Bastida-Corcuera F.D."/>
            <person name="Simoes-Barbosa A."/>
            <person name="Brown M.T."/>
            <person name="Hayes R.D."/>
            <person name="Mukherjee M."/>
            <person name="Okumura C.Y."/>
            <person name="Schneider R."/>
            <person name="Smith A.J."/>
            <person name="Vanacova S."/>
            <person name="Villalvazo M."/>
            <person name="Haas B.J."/>
            <person name="Pertea M."/>
            <person name="Feldblyum T.V."/>
            <person name="Utterback T.R."/>
            <person name="Shu C.L."/>
            <person name="Osoegawa K."/>
            <person name="de Jong P.J."/>
            <person name="Hrdy I."/>
            <person name="Horvathova L."/>
            <person name="Zubacova Z."/>
            <person name="Dolezal P."/>
            <person name="Malik S.B."/>
            <person name="Logsdon J.M. Jr."/>
            <person name="Henze K."/>
            <person name="Gupta A."/>
            <person name="Wang C.C."/>
            <person name="Dunne R.L."/>
            <person name="Upcroft J.A."/>
            <person name="Upcroft P."/>
            <person name="White O."/>
            <person name="Salzberg S.L."/>
            <person name="Tang P."/>
            <person name="Chiu C.-H."/>
            <person name="Lee Y.-S."/>
            <person name="Embley T.M."/>
            <person name="Coombs G.H."/>
            <person name="Mottram J.C."/>
            <person name="Tachezy J."/>
            <person name="Fraser-Liggett C.M."/>
            <person name="Johnson P.J."/>
        </authorList>
    </citation>
    <scope>NUCLEOTIDE SEQUENCE [LARGE SCALE GENOMIC DNA]</scope>
    <source>
        <strain evidence="2">G3</strain>
    </source>
</reference>
<dbReference type="VEuPathDB" id="TrichDB:TVAGG3_0591110"/>
<gene>
    <name evidence="2" type="ORF">TVAG_266360</name>
</gene>
<dbReference type="RefSeq" id="XP_001329496.1">
    <property type="nucleotide sequence ID" value="XM_001329461.1"/>
</dbReference>
<sequence length="473" mass="54953">MSNSNIPKGPYYIGYKDNMYKVDPVIFAQHSGKFARDCLIQRDHMEFNEVVSDETFKAFLSSCQLRNFQLQPLYALELLDVARKWDCPNLERYCQDLCKENGIVYRPKNDVLGNLLKNIDEGTAKRSDLQAVANVFDEVMDDDRLPDVEPEILFRIVLMAEKKGFDMEKYIKFVMRIIKTEPETAILLILRINFDLLPEDQENYIFHCPMIHEQSINFFVAMALSSVRWHARTELEATTNYHIDLLNDFLKNIEVTKANLIKQLADEHDEQMDEIMTVLEKQHAIIEDLSDILAEQAQKLETGPLSVNGQGDERVNKIRHDAENDIRRYTEAVNDQLNENRARFMNNIEETIENVKNEWIKNMTDPVRVKEAHEKKLNEIDQQCNKQQQQLDQIQGEVDTIKATLLAKIVKDKLQGARGIRDTTNAYDVFDGAEKIWNLSSDDVKRAERDVIDVIEHRIEAECPMRAPVMNDD</sequence>
<dbReference type="KEGG" id="tva:4775290"/>
<evidence type="ECO:0000313" key="2">
    <source>
        <dbReference type="EMBL" id="EAY17273.1"/>
    </source>
</evidence>
<dbReference type="InParanoid" id="A2DQI9"/>